<dbReference type="SUPFAM" id="SSF82784">
    <property type="entry name" value="OsmC-like"/>
    <property type="match status" value="1"/>
</dbReference>
<evidence type="ECO:0000313" key="2">
    <source>
        <dbReference type="EMBL" id="MFC3147869.1"/>
    </source>
</evidence>
<comment type="caution">
    <text evidence="2">The sequence shown here is derived from an EMBL/GenBank/DDBJ whole genome shotgun (WGS) entry which is preliminary data.</text>
</comment>
<evidence type="ECO:0000256" key="1">
    <source>
        <dbReference type="ARBA" id="ARBA00007378"/>
    </source>
</evidence>
<dbReference type="Gene3D" id="3.30.300.20">
    <property type="match status" value="1"/>
</dbReference>
<dbReference type="EMBL" id="JBHRTI010000004">
    <property type="protein sequence ID" value="MFC3147869.1"/>
    <property type="molecule type" value="Genomic_DNA"/>
</dbReference>
<gene>
    <name evidence="2" type="ORF">ACFOEN_09465</name>
</gene>
<dbReference type="InterPro" id="IPR015946">
    <property type="entry name" value="KH_dom-like_a/b"/>
</dbReference>
<dbReference type="InterPro" id="IPR019953">
    <property type="entry name" value="OHR"/>
</dbReference>
<dbReference type="Proteomes" id="UP001595556">
    <property type="component" value="Unassembled WGS sequence"/>
</dbReference>
<accession>A0ABV7H1S7</accession>
<dbReference type="Gene3D" id="2.20.25.10">
    <property type="match status" value="1"/>
</dbReference>
<evidence type="ECO:0000313" key="3">
    <source>
        <dbReference type="Proteomes" id="UP001595556"/>
    </source>
</evidence>
<organism evidence="2 3">
    <name type="scientific">Piscinibacterium candidicorallinum</name>
    <dbReference type="NCBI Taxonomy" id="1793872"/>
    <lineage>
        <taxon>Bacteria</taxon>
        <taxon>Pseudomonadati</taxon>
        <taxon>Pseudomonadota</taxon>
        <taxon>Betaproteobacteria</taxon>
        <taxon>Burkholderiales</taxon>
        <taxon>Piscinibacterium</taxon>
    </lineage>
</organism>
<dbReference type="NCBIfam" id="TIGR03561">
    <property type="entry name" value="organ_hyd_perox"/>
    <property type="match status" value="1"/>
</dbReference>
<dbReference type="RefSeq" id="WP_054124915.1">
    <property type="nucleotide sequence ID" value="NZ_CP180191.1"/>
</dbReference>
<keyword evidence="3" id="KW-1185">Reference proteome</keyword>
<dbReference type="Pfam" id="PF02566">
    <property type="entry name" value="OsmC"/>
    <property type="match status" value="1"/>
</dbReference>
<protein>
    <submittedName>
        <fullName evidence="2">Organic hydroperoxide resistance protein</fullName>
    </submittedName>
</protein>
<dbReference type="PANTHER" id="PTHR33797:SF2">
    <property type="entry name" value="ORGANIC HYDROPEROXIDE RESISTANCE PROTEIN-LIKE"/>
    <property type="match status" value="1"/>
</dbReference>
<sequence length="144" mass="14634">MALKVLYTAHAHATGGRNGHTQSSDGIVSVDLSIPKAMGGPGKPGTTTPEDLFAAGYAACFGSAAEFVAKSMLKLNPSSIAIDCAVGIGTNDAGGFGLKVDMVATVGGLSQEDAEKLIHTAHQVCPYSNATRNNVDVSLTVKTV</sequence>
<dbReference type="PANTHER" id="PTHR33797">
    <property type="entry name" value="ORGANIC HYDROPEROXIDE RESISTANCE PROTEIN-LIKE"/>
    <property type="match status" value="1"/>
</dbReference>
<name>A0ABV7H1S7_9BURK</name>
<proteinExistence type="inferred from homology"/>
<comment type="similarity">
    <text evidence="1">Belongs to the OsmC/Ohr family.</text>
</comment>
<dbReference type="InterPro" id="IPR003718">
    <property type="entry name" value="OsmC/Ohr_fam"/>
</dbReference>
<dbReference type="InterPro" id="IPR036102">
    <property type="entry name" value="OsmC/Ohrsf"/>
</dbReference>
<reference evidence="3" key="1">
    <citation type="journal article" date="2019" name="Int. J. Syst. Evol. Microbiol.">
        <title>The Global Catalogue of Microorganisms (GCM) 10K type strain sequencing project: providing services to taxonomists for standard genome sequencing and annotation.</title>
        <authorList>
            <consortium name="The Broad Institute Genomics Platform"/>
            <consortium name="The Broad Institute Genome Sequencing Center for Infectious Disease"/>
            <person name="Wu L."/>
            <person name="Ma J."/>
        </authorList>
    </citation>
    <scope>NUCLEOTIDE SEQUENCE [LARGE SCALE GENOMIC DNA]</scope>
    <source>
        <strain evidence="3">KCTC 52168</strain>
    </source>
</reference>